<dbReference type="RefSeq" id="XP_021821589.1">
    <property type="nucleotide sequence ID" value="XM_021965897.1"/>
</dbReference>
<dbReference type="InterPro" id="IPR053772">
    <property type="entry name" value="At1g61320/At1g61330-like"/>
</dbReference>
<keyword evidence="3" id="KW-1185">Reference proteome</keyword>
<dbReference type="InterPro" id="IPR001810">
    <property type="entry name" value="F-box_dom"/>
</dbReference>
<dbReference type="Pfam" id="PF09331">
    <property type="entry name" value="DUF1985"/>
    <property type="match status" value="1"/>
</dbReference>
<dbReference type="PROSITE" id="PS50181">
    <property type="entry name" value="FBOX"/>
    <property type="match status" value="1"/>
</dbReference>
<evidence type="ECO:0000313" key="3">
    <source>
        <dbReference type="Proteomes" id="UP000515124"/>
    </source>
</evidence>
<dbReference type="InterPro" id="IPR015410">
    <property type="entry name" value="DUF1985"/>
</dbReference>
<dbReference type="Pfam" id="PF23622">
    <property type="entry name" value="LRR_At1g61320_AtMIF1"/>
    <property type="match status" value="1"/>
</dbReference>
<dbReference type="SUPFAM" id="SSF52047">
    <property type="entry name" value="RNI-like"/>
    <property type="match status" value="1"/>
</dbReference>
<accession>A0A6P5SZ30</accession>
<dbReference type="InterPro" id="IPR036047">
    <property type="entry name" value="F-box-like_dom_sf"/>
</dbReference>
<evidence type="ECO:0000259" key="2">
    <source>
        <dbReference type="PROSITE" id="PS50181"/>
    </source>
</evidence>
<dbReference type="InterPro" id="IPR055357">
    <property type="entry name" value="LRR_At1g61320_AtMIF1"/>
</dbReference>
<dbReference type="SUPFAM" id="SSF81383">
    <property type="entry name" value="F-box domain"/>
    <property type="match status" value="1"/>
</dbReference>
<feature type="domain" description="F-box" evidence="2">
    <location>
        <begin position="46"/>
        <end position="104"/>
    </location>
</feature>
<evidence type="ECO:0000256" key="1">
    <source>
        <dbReference type="SAM" id="MobiDB-lite"/>
    </source>
</evidence>
<sequence length="625" mass="71914">MKKRVPPTFPSLQFKKYALYMGMKHRQRKKKTLGKKRKHKDEYNLVDRLTESPDDVLVSILSLLSLKEAATTSILSRRWRYVWASTMALDFDAKFFDDEVYKKFRQLQPALREQESLRYVNWVNHVVEQHRGPSIERFRVSFDIDSRFTSSIDKWIQFAMNKRVQILELELHLCDFSTRSGAYSFPHTLLGFGKESAYPSLHSCQYNIGFEFLKVLHLQFVDVTGEVLEHFLYNCPVLERLTVSCATKSLVKLGVVGPSIALKYLTIKWCKLESIEIRDVKLVSFIYEGKATNLLLNNVPFLVEVSVSERLVRIFSDEVHVYRNGPCSSCSVVLNLHVFLVQLNFTTLAGMGPIKSAGECPHHYLKVLEIVGYRAHTCVVQHVMHLIKSAVALEKIIVHPVQRLNESYVRVREVEKVEEAKARDHAMQCLREKVPATIEFLQRFKDSCFGHLLVIEDLKWTTQIIHGLLLRKADPRTVSQVNGIKFIVGNKVIQFTAQQFCVITGLQFGKLPFIPTATNDNCSLKKKYFCNNKTVSLSELEQAFIDCSDEEDVFKFGLLYFAVFVLLGSEKHVNIDMRYLKLAEDVEDFQKYPWGAVRRVPASQSAPESLKNPKISKAIQDNGKW</sequence>
<dbReference type="AlphaFoldDB" id="A0A6P5SZ30"/>
<dbReference type="KEGG" id="pavi:110763141"/>
<dbReference type="Pfam" id="PF00646">
    <property type="entry name" value="F-box"/>
    <property type="match status" value="1"/>
</dbReference>
<dbReference type="GeneID" id="110763141"/>
<reference evidence="4" key="1">
    <citation type="submission" date="2025-08" db="UniProtKB">
        <authorList>
            <consortium name="RefSeq"/>
        </authorList>
    </citation>
    <scope>IDENTIFICATION</scope>
</reference>
<dbReference type="Proteomes" id="UP000515124">
    <property type="component" value="Unplaced"/>
</dbReference>
<organism evidence="3 4">
    <name type="scientific">Prunus avium</name>
    <name type="common">Cherry</name>
    <name type="synonym">Cerasus avium</name>
    <dbReference type="NCBI Taxonomy" id="42229"/>
    <lineage>
        <taxon>Eukaryota</taxon>
        <taxon>Viridiplantae</taxon>
        <taxon>Streptophyta</taxon>
        <taxon>Embryophyta</taxon>
        <taxon>Tracheophyta</taxon>
        <taxon>Spermatophyta</taxon>
        <taxon>Magnoliopsida</taxon>
        <taxon>eudicotyledons</taxon>
        <taxon>Gunneridae</taxon>
        <taxon>Pentapetalae</taxon>
        <taxon>rosids</taxon>
        <taxon>fabids</taxon>
        <taxon>Rosales</taxon>
        <taxon>Rosaceae</taxon>
        <taxon>Amygdaloideae</taxon>
        <taxon>Amygdaleae</taxon>
        <taxon>Prunus</taxon>
    </lineage>
</organism>
<gene>
    <name evidence="4" type="primary">LOC110763141</name>
</gene>
<protein>
    <submittedName>
        <fullName evidence="4">F-box/LRR-repeat protein At3g03360-like</fullName>
    </submittedName>
</protein>
<name>A0A6P5SZ30_PRUAV</name>
<dbReference type="PANTHER" id="PTHR34145:SF68">
    <property type="entry name" value="FBD DOMAIN-CONTAINING PROTEIN"/>
    <property type="match status" value="1"/>
</dbReference>
<feature type="region of interest" description="Disordered" evidence="1">
    <location>
        <begin position="602"/>
        <end position="625"/>
    </location>
</feature>
<proteinExistence type="predicted"/>
<evidence type="ECO:0000313" key="4">
    <source>
        <dbReference type="RefSeq" id="XP_021821589.1"/>
    </source>
</evidence>
<dbReference type="PANTHER" id="PTHR34145">
    <property type="entry name" value="OS02G0105600 PROTEIN"/>
    <property type="match status" value="1"/>
</dbReference>